<evidence type="ECO:0000256" key="1">
    <source>
        <dbReference type="SAM" id="Phobius"/>
    </source>
</evidence>
<feature type="transmembrane region" description="Helical" evidence="1">
    <location>
        <begin position="197"/>
        <end position="214"/>
    </location>
</feature>
<gene>
    <name evidence="2" type="ORF">DME_LOCUS8357</name>
</gene>
<keyword evidence="1" id="KW-0812">Transmembrane</keyword>
<dbReference type="Proteomes" id="UP000274756">
    <property type="component" value="Unassembled WGS sequence"/>
</dbReference>
<evidence type="ECO:0000313" key="4">
    <source>
        <dbReference type="Proteomes" id="UP000274756"/>
    </source>
</evidence>
<proteinExistence type="predicted"/>
<evidence type="ECO:0000313" key="3">
    <source>
        <dbReference type="Proteomes" id="UP000038040"/>
    </source>
</evidence>
<keyword evidence="1" id="KW-1133">Transmembrane helix</keyword>
<dbReference type="InterPro" id="IPR016174">
    <property type="entry name" value="Di-haem_cyt_TM"/>
</dbReference>
<feature type="transmembrane region" description="Helical" evidence="1">
    <location>
        <begin position="55"/>
        <end position="75"/>
    </location>
</feature>
<evidence type="ECO:0000313" key="5">
    <source>
        <dbReference type="WBParaSite" id="DME_0000447401-mRNA-1"/>
    </source>
</evidence>
<feature type="transmembrane region" description="Helical" evidence="1">
    <location>
        <begin position="131"/>
        <end position="153"/>
    </location>
</feature>
<dbReference type="EMBL" id="UYYG01001167">
    <property type="protein sequence ID" value="VDN58384.1"/>
    <property type="molecule type" value="Genomic_DNA"/>
</dbReference>
<accession>A0A0N4UBA5</accession>
<dbReference type="GO" id="GO:0016020">
    <property type="term" value="C:membrane"/>
    <property type="evidence" value="ECO:0007669"/>
    <property type="project" value="InterPro"/>
</dbReference>
<sequence>MALFIKGNHFINIYVEKVSVLYIENFFIQGSLVEKSHFLAETLFERNKIVFRANVLKILMVLVMLSCSIILSKFWYSFWIMGNNVNYFIRCCPIIYVEANDYFLILVVNFSKSKICNFENLILVELRDFEVLFKYLNSMVVVLPSRLLLNFFYSNDSLLAFNRVQYDTNYEAFMSYILVWVQMSFWAYVVFSRFLRFLNVVPFYGYELVLWYIYDMMSSIKAILKIA</sequence>
<name>A0A0N4UBA5_DRAME</name>
<dbReference type="GO" id="GO:0022904">
    <property type="term" value="P:respiratory electron transport chain"/>
    <property type="evidence" value="ECO:0007669"/>
    <property type="project" value="InterPro"/>
</dbReference>
<protein>
    <submittedName>
        <fullName evidence="5">7TM_GPCR_Srx domain-containing protein</fullName>
    </submittedName>
</protein>
<dbReference type="STRING" id="318479.A0A0N4UBA5"/>
<reference evidence="2 4" key="2">
    <citation type="submission" date="2018-11" db="EMBL/GenBank/DDBJ databases">
        <authorList>
            <consortium name="Pathogen Informatics"/>
        </authorList>
    </citation>
    <scope>NUCLEOTIDE SEQUENCE [LARGE SCALE GENOMIC DNA]</scope>
</reference>
<dbReference type="AlphaFoldDB" id="A0A0N4UBA5"/>
<keyword evidence="1" id="KW-0472">Membrane</keyword>
<organism evidence="3 5">
    <name type="scientific">Dracunculus medinensis</name>
    <name type="common">Guinea worm</name>
    <dbReference type="NCBI Taxonomy" id="318479"/>
    <lineage>
        <taxon>Eukaryota</taxon>
        <taxon>Metazoa</taxon>
        <taxon>Ecdysozoa</taxon>
        <taxon>Nematoda</taxon>
        <taxon>Chromadorea</taxon>
        <taxon>Rhabditida</taxon>
        <taxon>Spirurina</taxon>
        <taxon>Dracunculoidea</taxon>
        <taxon>Dracunculidae</taxon>
        <taxon>Dracunculus</taxon>
    </lineage>
</organism>
<evidence type="ECO:0000313" key="2">
    <source>
        <dbReference type="EMBL" id="VDN58384.1"/>
    </source>
</evidence>
<dbReference type="WBParaSite" id="DME_0000447401-mRNA-1">
    <property type="protein sequence ID" value="DME_0000447401-mRNA-1"/>
    <property type="gene ID" value="DME_0000447401"/>
</dbReference>
<feature type="transmembrane region" description="Helical" evidence="1">
    <location>
        <begin position="173"/>
        <end position="190"/>
    </location>
</feature>
<dbReference type="SUPFAM" id="SSF81342">
    <property type="entry name" value="Transmembrane di-heme cytochromes"/>
    <property type="match status" value="1"/>
</dbReference>
<keyword evidence="4" id="KW-1185">Reference proteome</keyword>
<reference evidence="5" key="1">
    <citation type="submission" date="2017-02" db="UniProtKB">
        <authorList>
            <consortium name="WormBaseParasite"/>
        </authorList>
    </citation>
    <scope>IDENTIFICATION</scope>
</reference>
<dbReference type="Proteomes" id="UP000038040">
    <property type="component" value="Unplaced"/>
</dbReference>